<dbReference type="Proteomes" id="UP000036902">
    <property type="component" value="Chromosome"/>
</dbReference>
<feature type="chain" id="PRO_5007797896" evidence="1">
    <location>
        <begin position="37"/>
        <end position="250"/>
    </location>
</feature>
<organism evidence="2 3">
    <name type="scientific">Thauera humireducens</name>
    <dbReference type="NCBI Taxonomy" id="1134435"/>
    <lineage>
        <taxon>Bacteria</taxon>
        <taxon>Pseudomonadati</taxon>
        <taxon>Pseudomonadota</taxon>
        <taxon>Betaproteobacteria</taxon>
        <taxon>Rhodocyclales</taxon>
        <taxon>Zoogloeaceae</taxon>
        <taxon>Thauera</taxon>
    </lineage>
</organism>
<feature type="signal peptide" evidence="1">
    <location>
        <begin position="1"/>
        <end position="36"/>
    </location>
</feature>
<protein>
    <submittedName>
        <fullName evidence="2">Uncharacterized protein</fullName>
    </submittedName>
</protein>
<dbReference type="EMBL" id="CP014646">
    <property type="protein sequence ID" value="AMO36311.1"/>
    <property type="molecule type" value="Genomic_DNA"/>
</dbReference>
<keyword evidence="3" id="KW-1185">Reference proteome</keyword>
<evidence type="ECO:0000256" key="1">
    <source>
        <dbReference type="SAM" id="SignalP"/>
    </source>
</evidence>
<evidence type="ECO:0000313" key="3">
    <source>
        <dbReference type="Proteomes" id="UP000036902"/>
    </source>
</evidence>
<keyword evidence="1" id="KW-0732">Signal</keyword>
<reference evidence="3" key="1">
    <citation type="submission" date="2016-03" db="EMBL/GenBank/DDBJ databases">
        <authorList>
            <person name="Ma C."/>
            <person name="Zhou S."/>
            <person name="Yang G."/>
        </authorList>
    </citation>
    <scope>NUCLEOTIDE SEQUENCE [LARGE SCALE GENOMIC DNA]</scope>
    <source>
        <strain evidence="3">SgZ-1</strain>
    </source>
</reference>
<evidence type="ECO:0000313" key="2">
    <source>
        <dbReference type="EMBL" id="AMO36311.1"/>
    </source>
</evidence>
<name>A0A127K2X2_9RHOO</name>
<dbReference type="AlphaFoldDB" id="A0A127K2X2"/>
<dbReference type="KEGG" id="thu:AC731_004805"/>
<sequence>MPSSPTHPTFARSARGLCLLALCAGLNLAGVTVAHAADAQDYSAAERSLFMTHHLRNVSPPSTLHYRFHKGGTAEAGFDDKVAIHLEREPNGECCAGRGEFLSAERRVVLPDIEHAEGNPVILYFLERDVRDMQRLTKGQPNHFRKRIRMAIYNDARVRDAQFDYQGQRIAGQEIAISPYLADPSRDRFEQYAGKEYVFLLSDAVPGGVFGIRTRSGPAGSTAEPLILEEMVIDGGTLPAPTANPVAKAS</sequence>
<dbReference type="RefSeq" id="WP_048709638.1">
    <property type="nucleotide sequence ID" value="NZ_CP014646.1"/>
</dbReference>
<proteinExistence type="predicted"/>
<gene>
    <name evidence="2" type="ORF">AC731_004805</name>
</gene>
<dbReference type="STRING" id="1134435.AC731_004805"/>
<accession>A0A127K2X2</accession>